<accession>A0ABS9GTT1</accession>
<keyword evidence="2" id="KW-1185">Reference proteome</keyword>
<gene>
    <name evidence="1" type="ORF">GIV68_23810</name>
</gene>
<reference evidence="1 2" key="1">
    <citation type="submission" date="2019-11" db="EMBL/GenBank/DDBJ databases">
        <title>Epiphytic Pseudomonas syringae from cherry orchards.</title>
        <authorList>
            <person name="Hulin M.T."/>
        </authorList>
    </citation>
    <scope>NUCLEOTIDE SEQUENCE [LARGE SCALE GENOMIC DNA]</scope>
    <source>
        <strain evidence="1 2">PA-3-2A</strain>
    </source>
</reference>
<organism evidence="1 2">
    <name type="scientific">Pseudomonas salomonii</name>
    <dbReference type="NCBI Taxonomy" id="191391"/>
    <lineage>
        <taxon>Bacteria</taxon>
        <taxon>Pseudomonadati</taxon>
        <taxon>Pseudomonadota</taxon>
        <taxon>Gammaproteobacteria</taxon>
        <taxon>Pseudomonadales</taxon>
        <taxon>Pseudomonadaceae</taxon>
        <taxon>Pseudomonas</taxon>
    </lineage>
</organism>
<sequence length="92" mass="10160">MELTMNQSQHAYCDVALAMNQRRNMSLALCLGLVGSSAPKTSPLYRVIPAGNEFFHVVDSTTGKVKGFRRNHNEACALARSLETRHANQLRG</sequence>
<evidence type="ECO:0000313" key="2">
    <source>
        <dbReference type="Proteomes" id="UP000814158"/>
    </source>
</evidence>
<protein>
    <submittedName>
        <fullName evidence="1">Uncharacterized protein</fullName>
    </submittedName>
</protein>
<proteinExistence type="predicted"/>
<evidence type="ECO:0000313" key="1">
    <source>
        <dbReference type="EMBL" id="MCF5547773.1"/>
    </source>
</evidence>
<dbReference type="Proteomes" id="UP000814158">
    <property type="component" value="Unassembled WGS sequence"/>
</dbReference>
<dbReference type="EMBL" id="WKAT01000071">
    <property type="protein sequence ID" value="MCF5547773.1"/>
    <property type="molecule type" value="Genomic_DNA"/>
</dbReference>
<name>A0ABS9GTT1_9PSED</name>
<comment type="caution">
    <text evidence="1">The sequence shown here is derived from an EMBL/GenBank/DDBJ whole genome shotgun (WGS) entry which is preliminary data.</text>
</comment>